<evidence type="ECO:0000313" key="3">
    <source>
        <dbReference type="Proteomes" id="UP001150217"/>
    </source>
</evidence>
<accession>A0ABQ8VGB5</accession>
<keyword evidence="1" id="KW-1133">Transmembrane helix</keyword>
<feature type="transmembrane region" description="Helical" evidence="1">
    <location>
        <begin position="18"/>
        <end position="38"/>
    </location>
</feature>
<comment type="caution">
    <text evidence="2">The sequence shown here is derived from an EMBL/GenBank/DDBJ whole genome shotgun (WGS) entry which is preliminary data.</text>
</comment>
<protein>
    <submittedName>
        <fullName evidence="2">Uncharacterized protein</fullName>
    </submittedName>
</protein>
<name>A0ABQ8VGB5_9AGAR</name>
<sequence>MPNNVAIFPKLIASCTSLLYPCLLSIVLISLLFVRVYIALVTHFGLVQSTEHIFLFSSRSTCYHQVFIPRIPLAYIAIHCTVCMVNQDLPKRI</sequence>
<dbReference type="Proteomes" id="UP001150217">
    <property type="component" value="Unassembled WGS sequence"/>
</dbReference>
<dbReference type="EMBL" id="JANVFT010000037">
    <property type="protein sequence ID" value="KAJ4492521.1"/>
    <property type="molecule type" value="Genomic_DNA"/>
</dbReference>
<evidence type="ECO:0000313" key="2">
    <source>
        <dbReference type="EMBL" id="KAJ4492521.1"/>
    </source>
</evidence>
<organism evidence="2 3">
    <name type="scientific">Lentinula lateritia</name>
    <dbReference type="NCBI Taxonomy" id="40482"/>
    <lineage>
        <taxon>Eukaryota</taxon>
        <taxon>Fungi</taxon>
        <taxon>Dikarya</taxon>
        <taxon>Basidiomycota</taxon>
        <taxon>Agaricomycotina</taxon>
        <taxon>Agaricomycetes</taxon>
        <taxon>Agaricomycetidae</taxon>
        <taxon>Agaricales</taxon>
        <taxon>Marasmiineae</taxon>
        <taxon>Omphalotaceae</taxon>
        <taxon>Lentinula</taxon>
    </lineage>
</organism>
<keyword evidence="1" id="KW-0472">Membrane</keyword>
<proteinExistence type="predicted"/>
<evidence type="ECO:0000256" key="1">
    <source>
        <dbReference type="SAM" id="Phobius"/>
    </source>
</evidence>
<gene>
    <name evidence="2" type="ORF">C8R41DRAFT_339863</name>
</gene>
<keyword evidence="3" id="KW-1185">Reference proteome</keyword>
<keyword evidence="1" id="KW-0812">Transmembrane</keyword>
<reference evidence="2" key="1">
    <citation type="submission" date="2022-08" db="EMBL/GenBank/DDBJ databases">
        <title>A Global Phylogenomic Analysis of the Shiitake Genus Lentinula.</title>
        <authorList>
            <consortium name="DOE Joint Genome Institute"/>
            <person name="Sierra-Patev S."/>
            <person name="Min B."/>
            <person name="Naranjo-Ortiz M."/>
            <person name="Looney B."/>
            <person name="Konkel Z."/>
            <person name="Slot J.C."/>
            <person name="Sakamoto Y."/>
            <person name="Steenwyk J.L."/>
            <person name="Rokas A."/>
            <person name="Carro J."/>
            <person name="Camarero S."/>
            <person name="Ferreira P."/>
            <person name="Molpeceres G."/>
            <person name="Ruiz-Duenas F.J."/>
            <person name="Serrano A."/>
            <person name="Henrissat B."/>
            <person name="Drula E."/>
            <person name="Hughes K.W."/>
            <person name="Mata J.L."/>
            <person name="Ishikawa N.K."/>
            <person name="Vargas-Isla R."/>
            <person name="Ushijima S."/>
            <person name="Smith C.A."/>
            <person name="Ahrendt S."/>
            <person name="Andreopoulos W."/>
            <person name="He G."/>
            <person name="Labutti K."/>
            <person name="Lipzen A."/>
            <person name="Ng V."/>
            <person name="Riley R."/>
            <person name="Sandor L."/>
            <person name="Barry K."/>
            <person name="Martinez A.T."/>
            <person name="Xiao Y."/>
            <person name="Gibbons J.G."/>
            <person name="Terashima K."/>
            <person name="Grigoriev I.V."/>
            <person name="Hibbett D.S."/>
        </authorList>
    </citation>
    <scope>NUCLEOTIDE SEQUENCE</scope>
    <source>
        <strain evidence="2">RHP3577 ss4</strain>
    </source>
</reference>